<feature type="compositionally biased region" description="Basic and acidic residues" evidence="12">
    <location>
        <begin position="160"/>
        <end position="169"/>
    </location>
</feature>
<keyword evidence="11" id="KW-0460">Magnesium</keyword>
<dbReference type="SUPFAM" id="SSF53098">
    <property type="entry name" value="Ribonuclease H-like"/>
    <property type="match status" value="1"/>
</dbReference>
<dbReference type="PROSITE" id="PS50879">
    <property type="entry name" value="RNASE_H_1"/>
    <property type="match status" value="1"/>
</dbReference>
<dbReference type="GO" id="GO:0004523">
    <property type="term" value="F:RNA-DNA hybrid ribonuclease activity"/>
    <property type="evidence" value="ECO:0007669"/>
    <property type="project" value="UniProtKB-EC"/>
</dbReference>
<dbReference type="PANTHER" id="PTHR10642">
    <property type="entry name" value="RIBONUCLEASE H1"/>
    <property type="match status" value="1"/>
</dbReference>
<evidence type="ECO:0000256" key="4">
    <source>
        <dbReference type="ARBA" id="ARBA00005300"/>
    </source>
</evidence>
<keyword evidence="15" id="KW-1185">Reference proteome</keyword>
<evidence type="ECO:0000256" key="5">
    <source>
        <dbReference type="ARBA" id="ARBA00012180"/>
    </source>
</evidence>
<dbReference type="EMBL" id="MU001643">
    <property type="protein sequence ID" value="KAF2478850.1"/>
    <property type="molecule type" value="Genomic_DNA"/>
</dbReference>
<dbReference type="GO" id="GO:0046872">
    <property type="term" value="F:metal ion binding"/>
    <property type="evidence" value="ECO:0007669"/>
    <property type="project" value="UniProtKB-KW"/>
</dbReference>
<dbReference type="InterPro" id="IPR011320">
    <property type="entry name" value="RNase_H1_N"/>
</dbReference>
<dbReference type="Proteomes" id="UP000799767">
    <property type="component" value="Unassembled WGS sequence"/>
</dbReference>
<accession>A0A6A6PFU9</accession>
<dbReference type="InterPro" id="IPR036397">
    <property type="entry name" value="RNaseH_sf"/>
</dbReference>
<dbReference type="CDD" id="cd09280">
    <property type="entry name" value="RNase_HI_eukaryote_like"/>
    <property type="match status" value="1"/>
</dbReference>
<evidence type="ECO:0000256" key="10">
    <source>
        <dbReference type="ARBA" id="ARBA00022801"/>
    </source>
</evidence>
<evidence type="ECO:0000256" key="2">
    <source>
        <dbReference type="ARBA" id="ARBA00001946"/>
    </source>
</evidence>
<evidence type="ECO:0000259" key="13">
    <source>
        <dbReference type="PROSITE" id="PS50879"/>
    </source>
</evidence>
<comment type="catalytic activity">
    <reaction evidence="1">
        <text>Endonucleolytic cleavage to 5'-phosphomonoester.</text>
        <dbReference type="EC" id="3.1.26.4"/>
    </reaction>
</comment>
<evidence type="ECO:0000313" key="14">
    <source>
        <dbReference type="EMBL" id="KAF2478850.1"/>
    </source>
</evidence>
<dbReference type="FunFam" id="3.40.970.10:FF:000002">
    <property type="entry name" value="Ribonuclease H"/>
    <property type="match status" value="1"/>
</dbReference>
<dbReference type="Gene3D" id="3.40.970.10">
    <property type="entry name" value="Ribonuclease H1, N-terminal domain"/>
    <property type="match status" value="2"/>
</dbReference>
<gene>
    <name evidence="14" type="ORF">BDY17DRAFT_319449</name>
</gene>
<dbReference type="AlphaFoldDB" id="A0A6A6PFU9"/>
<evidence type="ECO:0000256" key="12">
    <source>
        <dbReference type="SAM" id="MobiDB-lite"/>
    </source>
</evidence>
<feature type="domain" description="RNase H type-1" evidence="13">
    <location>
        <begin position="240"/>
        <end position="416"/>
    </location>
</feature>
<keyword evidence="10" id="KW-0378">Hydrolase</keyword>
<evidence type="ECO:0000256" key="7">
    <source>
        <dbReference type="ARBA" id="ARBA00022722"/>
    </source>
</evidence>
<evidence type="ECO:0000256" key="11">
    <source>
        <dbReference type="ARBA" id="ARBA00022842"/>
    </source>
</evidence>
<reference evidence="14" key="1">
    <citation type="journal article" date="2020" name="Stud. Mycol.">
        <title>101 Dothideomycetes genomes: a test case for predicting lifestyles and emergence of pathogens.</title>
        <authorList>
            <person name="Haridas S."/>
            <person name="Albert R."/>
            <person name="Binder M."/>
            <person name="Bloem J."/>
            <person name="Labutti K."/>
            <person name="Salamov A."/>
            <person name="Andreopoulos B."/>
            <person name="Baker S."/>
            <person name="Barry K."/>
            <person name="Bills G."/>
            <person name="Bluhm B."/>
            <person name="Cannon C."/>
            <person name="Castanera R."/>
            <person name="Culley D."/>
            <person name="Daum C."/>
            <person name="Ezra D."/>
            <person name="Gonzalez J."/>
            <person name="Henrissat B."/>
            <person name="Kuo A."/>
            <person name="Liang C."/>
            <person name="Lipzen A."/>
            <person name="Lutzoni F."/>
            <person name="Magnuson J."/>
            <person name="Mondo S."/>
            <person name="Nolan M."/>
            <person name="Ohm R."/>
            <person name="Pangilinan J."/>
            <person name="Park H.-J."/>
            <person name="Ramirez L."/>
            <person name="Alfaro M."/>
            <person name="Sun H."/>
            <person name="Tritt A."/>
            <person name="Yoshinaga Y."/>
            <person name="Zwiers L.-H."/>
            <person name="Turgeon B."/>
            <person name="Goodwin S."/>
            <person name="Spatafora J."/>
            <person name="Crous P."/>
            <person name="Grigoriev I."/>
        </authorList>
    </citation>
    <scope>NUCLEOTIDE SEQUENCE</scope>
    <source>
        <strain evidence="14">CBS 113389</strain>
    </source>
</reference>
<dbReference type="EC" id="3.1.26.4" evidence="5"/>
<dbReference type="InterPro" id="IPR009027">
    <property type="entry name" value="Ribosomal_bL9/RNase_H1_N"/>
</dbReference>
<dbReference type="InterPro" id="IPR050092">
    <property type="entry name" value="RNase_H"/>
</dbReference>
<evidence type="ECO:0000256" key="1">
    <source>
        <dbReference type="ARBA" id="ARBA00000077"/>
    </source>
</evidence>
<evidence type="ECO:0000313" key="15">
    <source>
        <dbReference type="Proteomes" id="UP000799767"/>
    </source>
</evidence>
<dbReference type="OrthoDB" id="407198at2759"/>
<keyword evidence="8" id="KW-0479">Metal-binding</keyword>
<dbReference type="FunFam" id="3.30.420.10:FF:000090">
    <property type="entry name" value="Ribonuclease H"/>
    <property type="match status" value="1"/>
</dbReference>
<dbReference type="Pfam" id="PF01693">
    <property type="entry name" value="Cauli_VI"/>
    <property type="match status" value="2"/>
</dbReference>
<name>A0A6A6PFU9_9PEZI</name>
<protein>
    <recommendedName>
        <fullName evidence="6">Ribonuclease H</fullName>
        <ecNumber evidence="5">3.1.26.4</ecNumber>
    </recommendedName>
</protein>
<keyword evidence="9" id="KW-0255">Endonuclease</keyword>
<sequence>MAASNGLSAPSAKTSTATNPLHSLTQPASAGLNLKFYAVRVGKAPGIYHSWADCLDQVRGYPNASFKSFASLTDAEAFLSNGSAARNGSQSGNNGKFYAVREGRVPGVYGSWAEVLEQITGWRAPKHKVFDSRAEAELFVKEGRNAAQQPLPMVMNGDTGRSDSPDGPKSKKAKTVRKTGVEEVLIDGGNEYEPGTAPLADDVEDDFESGITLDRITGTARYKTAAELSKTRYQAVGPAPNAPIRIYTDGSTLSNGRVDSIGGVGVYFGPKDRRNISEPLSGSKQTNQRAELTAILRALEVAPRDRRIVILSDSNYAIKCVTEWYQKWRGNNWVNSAGRPVENRDLTQKVLDMLDERMRLNKHRMAKEDWDGVGSGLGGKGPWERGPAGVQFTWVKGHAKDEGNEAADELATSGARTARELAEEVVLD</sequence>
<evidence type="ECO:0000256" key="6">
    <source>
        <dbReference type="ARBA" id="ARBA00017721"/>
    </source>
</evidence>
<dbReference type="Pfam" id="PF00075">
    <property type="entry name" value="RNase_H"/>
    <property type="match status" value="1"/>
</dbReference>
<dbReference type="Gene3D" id="3.30.420.10">
    <property type="entry name" value="Ribonuclease H-like superfamily/Ribonuclease H"/>
    <property type="match status" value="1"/>
</dbReference>
<comment type="function">
    <text evidence="3">Endonuclease that specifically degrades the RNA of RNA-DNA hybrids.</text>
</comment>
<evidence type="ECO:0000256" key="3">
    <source>
        <dbReference type="ARBA" id="ARBA00004065"/>
    </source>
</evidence>
<dbReference type="GO" id="GO:0003676">
    <property type="term" value="F:nucleic acid binding"/>
    <property type="evidence" value="ECO:0007669"/>
    <property type="project" value="InterPro"/>
</dbReference>
<dbReference type="InterPro" id="IPR037056">
    <property type="entry name" value="RNase_H1_N_sf"/>
</dbReference>
<dbReference type="RefSeq" id="XP_033585420.1">
    <property type="nucleotide sequence ID" value="XM_033736278.1"/>
</dbReference>
<dbReference type="InterPro" id="IPR012337">
    <property type="entry name" value="RNaseH-like_sf"/>
</dbReference>
<keyword evidence="7" id="KW-0540">Nuclease</keyword>
<dbReference type="GO" id="GO:0043137">
    <property type="term" value="P:DNA replication, removal of RNA primer"/>
    <property type="evidence" value="ECO:0007669"/>
    <property type="project" value="TreeGrafter"/>
</dbReference>
<feature type="region of interest" description="Disordered" evidence="12">
    <location>
        <begin position="1"/>
        <end position="22"/>
    </location>
</feature>
<dbReference type="GeneID" id="54477280"/>
<comment type="similarity">
    <text evidence="4">Belongs to the RNase H family.</text>
</comment>
<dbReference type="PANTHER" id="PTHR10642:SF26">
    <property type="entry name" value="RIBONUCLEASE H1"/>
    <property type="match status" value="1"/>
</dbReference>
<comment type="cofactor">
    <cofactor evidence="2">
        <name>Mg(2+)</name>
        <dbReference type="ChEBI" id="CHEBI:18420"/>
    </cofactor>
</comment>
<evidence type="ECO:0000256" key="8">
    <source>
        <dbReference type="ARBA" id="ARBA00022723"/>
    </source>
</evidence>
<organism evidence="14 15">
    <name type="scientific">Neohortaea acidophila</name>
    <dbReference type="NCBI Taxonomy" id="245834"/>
    <lineage>
        <taxon>Eukaryota</taxon>
        <taxon>Fungi</taxon>
        <taxon>Dikarya</taxon>
        <taxon>Ascomycota</taxon>
        <taxon>Pezizomycotina</taxon>
        <taxon>Dothideomycetes</taxon>
        <taxon>Dothideomycetidae</taxon>
        <taxon>Mycosphaerellales</taxon>
        <taxon>Teratosphaeriaceae</taxon>
        <taxon>Neohortaea</taxon>
    </lineage>
</organism>
<evidence type="ECO:0000256" key="9">
    <source>
        <dbReference type="ARBA" id="ARBA00022759"/>
    </source>
</evidence>
<proteinExistence type="inferred from homology"/>
<dbReference type="InterPro" id="IPR002156">
    <property type="entry name" value="RNaseH_domain"/>
</dbReference>
<dbReference type="SUPFAM" id="SSF55658">
    <property type="entry name" value="L9 N-domain-like"/>
    <property type="match status" value="2"/>
</dbReference>
<feature type="region of interest" description="Disordered" evidence="12">
    <location>
        <begin position="150"/>
        <end position="174"/>
    </location>
</feature>